<dbReference type="GO" id="GO:0005548">
    <property type="term" value="F:phospholipid transporter activity"/>
    <property type="evidence" value="ECO:0007669"/>
    <property type="project" value="TreeGrafter"/>
</dbReference>
<accession>A0A7G7MBR3</accession>
<organism evidence="3 4">
    <name type="scientific">Pseudonocardia petroleophila</name>
    <dbReference type="NCBI Taxonomy" id="37331"/>
    <lineage>
        <taxon>Bacteria</taxon>
        <taxon>Bacillati</taxon>
        <taxon>Actinomycetota</taxon>
        <taxon>Actinomycetes</taxon>
        <taxon>Pseudonocardiales</taxon>
        <taxon>Pseudonocardiaceae</taxon>
        <taxon>Pseudonocardia</taxon>
    </lineage>
</organism>
<evidence type="ECO:0000259" key="2">
    <source>
        <dbReference type="Pfam" id="PF02470"/>
    </source>
</evidence>
<protein>
    <submittedName>
        <fullName evidence="3">MCE family protein</fullName>
    </submittedName>
</protein>
<name>A0A7G7MBR3_9PSEU</name>
<feature type="transmembrane region" description="Helical" evidence="1">
    <location>
        <begin position="24"/>
        <end position="46"/>
    </location>
</feature>
<evidence type="ECO:0000256" key="1">
    <source>
        <dbReference type="SAM" id="Phobius"/>
    </source>
</evidence>
<dbReference type="Proteomes" id="UP000515728">
    <property type="component" value="Chromosome"/>
</dbReference>
<keyword evidence="4" id="KW-1185">Reference proteome</keyword>
<dbReference type="AlphaFoldDB" id="A0A7G7MBR3"/>
<evidence type="ECO:0000313" key="4">
    <source>
        <dbReference type="Proteomes" id="UP000515728"/>
    </source>
</evidence>
<keyword evidence="1" id="KW-1133">Transmembrane helix</keyword>
<dbReference type="InterPro" id="IPR052336">
    <property type="entry name" value="MlaD_Phospholipid_Transporter"/>
</dbReference>
<dbReference type="PANTHER" id="PTHR33371:SF4">
    <property type="entry name" value="INTERMEMBRANE PHOSPHOLIPID TRANSPORT SYSTEM BINDING PROTEIN MLAD"/>
    <property type="match status" value="1"/>
</dbReference>
<feature type="domain" description="Mce/MlaD" evidence="2">
    <location>
        <begin position="64"/>
        <end position="136"/>
    </location>
</feature>
<keyword evidence="1" id="KW-0812">Transmembrane</keyword>
<gene>
    <name evidence="3" type="ORF">H6H00_18410</name>
</gene>
<dbReference type="GO" id="GO:0005543">
    <property type="term" value="F:phospholipid binding"/>
    <property type="evidence" value="ECO:0007669"/>
    <property type="project" value="TreeGrafter"/>
</dbReference>
<dbReference type="InterPro" id="IPR003399">
    <property type="entry name" value="Mce/MlaD"/>
</dbReference>
<reference evidence="3 4" key="1">
    <citation type="submission" date="2020-08" db="EMBL/GenBank/DDBJ databases">
        <authorList>
            <person name="Mo P."/>
        </authorList>
    </citation>
    <scope>NUCLEOTIDE SEQUENCE [LARGE SCALE GENOMIC DNA]</scope>
    <source>
        <strain evidence="3 4">CGMCC 4.1532</strain>
    </source>
</reference>
<sequence>MSTTRRSQGRLARMWSHARSEPGLFRNIVIMAALIVLGLGVGGYILSQQRFNPPWQNDLVFEATFEATPAISPGNGQEVRIAGVAVGDIREARVSDDGDAVLTLAVSADYPVFDNARVVLRPKSPLNEMYVEVSPGGPPGVPLEDGAVLPVGQSSEPVQIDEVTGYLDDNARYALTSLLSESDTALVNAPATLPDGLRGADAVLTDLQPVVAELDARRDKIARLVTALSQISSALGRDDERISRLAASLQTTLTTVAGQSEPLDDALAQLPDLDAQLRAATQGVSELAGELDPALVNLREATEVLPGALSRTNDSVERLDTTLDTLTPVIAAARPVVGDLRPVVGDLNASLDDLVPISERLEPVTAGLVPYLTDLQAFVYNTNSVTSLRDANRGILRGLLQVSPTTLPLPLQGLATPTPR</sequence>
<dbReference type="Pfam" id="PF02470">
    <property type="entry name" value="MlaD"/>
    <property type="match status" value="1"/>
</dbReference>
<evidence type="ECO:0000313" key="3">
    <source>
        <dbReference type="EMBL" id="QNG50224.1"/>
    </source>
</evidence>
<dbReference type="RefSeq" id="WP_185716986.1">
    <property type="nucleotide sequence ID" value="NZ_BAAAWI010000001.1"/>
</dbReference>
<keyword evidence="1" id="KW-0472">Membrane</keyword>
<dbReference type="KEGG" id="ppel:H6H00_18410"/>
<proteinExistence type="predicted"/>
<dbReference type="EMBL" id="CP060131">
    <property type="protein sequence ID" value="QNG50224.1"/>
    <property type="molecule type" value="Genomic_DNA"/>
</dbReference>
<dbReference type="PANTHER" id="PTHR33371">
    <property type="entry name" value="INTERMEMBRANE PHOSPHOLIPID TRANSPORT SYSTEM BINDING PROTEIN MLAD-RELATED"/>
    <property type="match status" value="1"/>
</dbReference>